<dbReference type="AlphaFoldDB" id="A0AAV9BH19"/>
<sequence length="544" mass="62080">MANRLKRVCRELVEDTQSAFLLGRNLQEGFLTAQEVVATASKERRRGLILKLDFAKAYDSVDRKFPIQLLELHGFPSRWIRMVRQCIDIVHALMLINGEVAGFFPLNRGLRQGDPLSPILFVLVANILSRFCAKAVTGGWIQGLQCARGGQSVSIIQFADDTLLLSEASEESTRGLLFILWCFGLLSGLTLNVSKSTMFGLNVEQEETSLAACMGCPVGSFPTKYLGLPLVKGRLTKESWTPLVEHFEKRLSGWKGRFLSWGGRLTMLQAVLTNLPLFYLSVFKISVGILGKIDVIRRRFLWRGEEGNGKSPHLVDWATVCKPKKEGGLGMLDLKSMNSTLLTKWLWRWVTGQNVTWIRVMKDRYEGHSMGEKRWPVINAKMSSVCKGLFAERGEVERAIGWELGNGISIQFWHDRWCGEERLGDVAPNILRLARNKEGEVHDFFRQDGSAGGWNVDLMWARLNEGETAQFATLMERVERFVVQDDRADKMMWRSSAMGEYVVKRGYSWWRKRDTGPQSTCPKFKQIWKPRMPLKVKIFMWLLF</sequence>
<evidence type="ECO:0000313" key="2">
    <source>
        <dbReference type="EMBL" id="KAK1275589.1"/>
    </source>
</evidence>
<dbReference type="PROSITE" id="PS50878">
    <property type="entry name" value="RT_POL"/>
    <property type="match status" value="1"/>
</dbReference>
<dbReference type="InterPro" id="IPR000477">
    <property type="entry name" value="RT_dom"/>
</dbReference>
<evidence type="ECO:0000259" key="1">
    <source>
        <dbReference type="PROSITE" id="PS50878"/>
    </source>
</evidence>
<dbReference type="Proteomes" id="UP001179952">
    <property type="component" value="Unassembled WGS sequence"/>
</dbReference>
<dbReference type="InterPro" id="IPR043502">
    <property type="entry name" value="DNA/RNA_pol_sf"/>
</dbReference>
<evidence type="ECO:0000313" key="3">
    <source>
        <dbReference type="Proteomes" id="UP001179952"/>
    </source>
</evidence>
<accession>A0AAV9BH19</accession>
<gene>
    <name evidence="2" type="ORF">QJS04_geneDACA012807</name>
</gene>
<comment type="caution">
    <text evidence="2">The sequence shown here is derived from an EMBL/GenBank/DDBJ whole genome shotgun (WGS) entry which is preliminary data.</text>
</comment>
<dbReference type="PANTHER" id="PTHR33116">
    <property type="entry name" value="REVERSE TRANSCRIPTASE ZINC-BINDING DOMAIN-CONTAINING PROTEIN-RELATED-RELATED"/>
    <property type="match status" value="1"/>
</dbReference>
<proteinExistence type="predicted"/>
<dbReference type="Pfam" id="PF00078">
    <property type="entry name" value="RVT_1"/>
    <property type="match status" value="1"/>
</dbReference>
<keyword evidence="3" id="KW-1185">Reference proteome</keyword>
<dbReference type="EMBL" id="JAUJYN010000003">
    <property type="protein sequence ID" value="KAK1275589.1"/>
    <property type="molecule type" value="Genomic_DNA"/>
</dbReference>
<organism evidence="2 3">
    <name type="scientific">Acorus gramineus</name>
    <name type="common">Dwarf sweet flag</name>
    <dbReference type="NCBI Taxonomy" id="55184"/>
    <lineage>
        <taxon>Eukaryota</taxon>
        <taxon>Viridiplantae</taxon>
        <taxon>Streptophyta</taxon>
        <taxon>Embryophyta</taxon>
        <taxon>Tracheophyta</taxon>
        <taxon>Spermatophyta</taxon>
        <taxon>Magnoliopsida</taxon>
        <taxon>Liliopsida</taxon>
        <taxon>Acoraceae</taxon>
        <taxon>Acorus</taxon>
    </lineage>
</organism>
<dbReference type="PANTHER" id="PTHR33116:SF78">
    <property type="entry name" value="OS12G0587133 PROTEIN"/>
    <property type="match status" value="1"/>
</dbReference>
<dbReference type="CDD" id="cd01650">
    <property type="entry name" value="RT_nLTR_like"/>
    <property type="match status" value="1"/>
</dbReference>
<dbReference type="SUPFAM" id="SSF56672">
    <property type="entry name" value="DNA/RNA polymerases"/>
    <property type="match status" value="1"/>
</dbReference>
<reference evidence="2" key="2">
    <citation type="submission" date="2023-06" db="EMBL/GenBank/DDBJ databases">
        <authorList>
            <person name="Ma L."/>
            <person name="Liu K.-W."/>
            <person name="Li Z."/>
            <person name="Hsiao Y.-Y."/>
            <person name="Qi Y."/>
            <person name="Fu T."/>
            <person name="Tang G."/>
            <person name="Zhang D."/>
            <person name="Sun W.-H."/>
            <person name="Liu D.-K."/>
            <person name="Li Y."/>
            <person name="Chen G.-Z."/>
            <person name="Liu X.-D."/>
            <person name="Liao X.-Y."/>
            <person name="Jiang Y.-T."/>
            <person name="Yu X."/>
            <person name="Hao Y."/>
            <person name="Huang J."/>
            <person name="Zhao X.-W."/>
            <person name="Ke S."/>
            <person name="Chen Y.-Y."/>
            <person name="Wu W.-L."/>
            <person name="Hsu J.-L."/>
            <person name="Lin Y.-F."/>
            <person name="Huang M.-D."/>
            <person name="Li C.-Y."/>
            <person name="Huang L."/>
            <person name="Wang Z.-W."/>
            <person name="Zhao X."/>
            <person name="Zhong W.-Y."/>
            <person name="Peng D.-H."/>
            <person name="Ahmad S."/>
            <person name="Lan S."/>
            <person name="Zhang J.-S."/>
            <person name="Tsai W.-C."/>
            <person name="Van De Peer Y."/>
            <person name="Liu Z.-J."/>
        </authorList>
    </citation>
    <scope>NUCLEOTIDE SEQUENCE</scope>
    <source>
        <strain evidence="2">SCP</strain>
        <tissue evidence="2">Leaves</tissue>
    </source>
</reference>
<protein>
    <recommendedName>
        <fullName evidence="1">Reverse transcriptase domain-containing protein</fullName>
    </recommendedName>
</protein>
<feature type="domain" description="Reverse transcriptase" evidence="1">
    <location>
        <begin position="1"/>
        <end position="230"/>
    </location>
</feature>
<name>A0AAV9BH19_ACOGR</name>
<reference evidence="2" key="1">
    <citation type="journal article" date="2023" name="Nat. Commun.">
        <title>Diploid and tetraploid genomes of Acorus and the evolution of monocots.</title>
        <authorList>
            <person name="Ma L."/>
            <person name="Liu K.W."/>
            <person name="Li Z."/>
            <person name="Hsiao Y.Y."/>
            <person name="Qi Y."/>
            <person name="Fu T."/>
            <person name="Tang G.D."/>
            <person name="Zhang D."/>
            <person name="Sun W.H."/>
            <person name="Liu D.K."/>
            <person name="Li Y."/>
            <person name="Chen G.Z."/>
            <person name="Liu X.D."/>
            <person name="Liao X.Y."/>
            <person name="Jiang Y.T."/>
            <person name="Yu X."/>
            <person name="Hao Y."/>
            <person name="Huang J."/>
            <person name="Zhao X.W."/>
            <person name="Ke S."/>
            <person name="Chen Y.Y."/>
            <person name="Wu W.L."/>
            <person name="Hsu J.L."/>
            <person name="Lin Y.F."/>
            <person name="Huang M.D."/>
            <person name="Li C.Y."/>
            <person name="Huang L."/>
            <person name="Wang Z.W."/>
            <person name="Zhao X."/>
            <person name="Zhong W.Y."/>
            <person name="Peng D.H."/>
            <person name="Ahmad S."/>
            <person name="Lan S."/>
            <person name="Zhang J.S."/>
            <person name="Tsai W.C."/>
            <person name="Van de Peer Y."/>
            <person name="Liu Z.J."/>
        </authorList>
    </citation>
    <scope>NUCLEOTIDE SEQUENCE</scope>
    <source>
        <strain evidence="2">SCP</strain>
    </source>
</reference>